<proteinExistence type="predicted"/>
<feature type="region of interest" description="Disordered" evidence="1">
    <location>
        <begin position="280"/>
        <end position="354"/>
    </location>
</feature>
<organism evidence="3 4">
    <name type="scientific">Brevibacterium aurantiacum</name>
    <dbReference type="NCBI Taxonomy" id="273384"/>
    <lineage>
        <taxon>Bacteria</taxon>
        <taxon>Bacillati</taxon>
        <taxon>Actinomycetota</taxon>
        <taxon>Actinomycetes</taxon>
        <taxon>Micrococcales</taxon>
        <taxon>Brevibacteriaceae</taxon>
        <taxon>Brevibacterium</taxon>
    </lineage>
</organism>
<feature type="transmembrane region" description="Helical" evidence="2">
    <location>
        <begin position="160"/>
        <end position="183"/>
    </location>
</feature>
<feature type="transmembrane region" description="Helical" evidence="2">
    <location>
        <begin position="251"/>
        <end position="272"/>
    </location>
</feature>
<dbReference type="EMBL" id="FXZI01000016">
    <property type="protein sequence ID" value="SMY03748.1"/>
    <property type="molecule type" value="Genomic_DNA"/>
</dbReference>
<reference evidence="3 4" key="1">
    <citation type="submission" date="2017-03" db="EMBL/GenBank/DDBJ databases">
        <authorList>
            <person name="Afonso C.L."/>
            <person name="Miller P.J."/>
            <person name="Scott M.A."/>
            <person name="Spackman E."/>
            <person name="Goraichik I."/>
            <person name="Dimitrov K.M."/>
            <person name="Suarez D.L."/>
            <person name="Swayne D.E."/>
        </authorList>
    </citation>
    <scope>NUCLEOTIDE SEQUENCE [LARGE SCALE GENOMIC DNA]</scope>
    <source>
        <strain evidence="4">8(6)</strain>
    </source>
</reference>
<protein>
    <submittedName>
        <fullName evidence="3">Uncharacterized protein</fullName>
    </submittedName>
</protein>
<evidence type="ECO:0000256" key="2">
    <source>
        <dbReference type="SAM" id="Phobius"/>
    </source>
</evidence>
<evidence type="ECO:0000313" key="3">
    <source>
        <dbReference type="EMBL" id="SMY03748.1"/>
    </source>
</evidence>
<feature type="transmembrane region" description="Helical" evidence="2">
    <location>
        <begin position="121"/>
        <end position="148"/>
    </location>
</feature>
<sequence length="354" mass="37423">MDADIWISALEDLAVVLAVLHIVVAAILGWITAVIAKFPIWAGIVLCVFVPVVGFLIMATTALVRQISRFRGSVSPRTSAPRVAVRVGLAAVPGLAFLLLCATLALPWFRVPLDKGFPLKVAGSVIGAEAAVLISAGLLICAIALAACLQPLWSSVVQTLNAGFWAAVSAVVLVLLTPVQALLRDYAKLSMTVDDGLTRVGVGEDGVPSIPELPIPEPIVDFVPFLQQGPIDIGGIDIAHYLPRFGIQLGISWWFVFAATALTIGFSLWSAYRGTQAASRRSRPHSATNIAPTPEPAIRGDTARPAEVGFGSSSLTRSESHAVWEQISPDSQPTAPPVSSSSAPDFDDPWKDVI</sequence>
<feature type="transmembrane region" description="Helical" evidence="2">
    <location>
        <begin position="85"/>
        <end position="109"/>
    </location>
</feature>
<feature type="transmembrane region" description="Helical" evidence="2">
    <location>
        <begin position="41"/>
        <end position="64"/>
    </location>
</feature>
<keyword evidence="2" id="KW-1133">Transmembrane helix</keyword>
<evidence type="ECO:0000313" key="4">
    <source>
        <dbReference type="Proteomes" id="UP000234300"/>
    </source>
</evidence>
<dbReference type="Proteomes" id="UP000234300">
    <property type="component" value="Unassembled WGS sequence"/>
</dbReference>
<feature type="compositionally biased region" description="Low complexity" evidence="1">
    <location>
        <begin position="331"/>
        <end position="344"/>
    </location>
</feature>
<keyword evidence="2" id="KW-0812">Transmembrane</keyword>
<gene>
    <name evidence="3" type="ORF">BAURA86_03449</name>
</gene>
<keyword evidence="2" id="KW-0472">Membrane</keyword>
<dbReference type="AlphaFoldDB" id="A0A2H1KVS0"/>
<name>A0A2H1KVS0_BREAU</name>
<evidence type="ECO:0000256" key="1">
    <source>
        <dbReference type="SAM" id="MobiDB-lite"/>
    </source>
</evidence>
<accession>A0A2H1KVS0</accession>
<feature type="transmembrane region" description="Helical" evidence="2">
    <location>
        <begin position="12"/>
        <end position="35"/>
    </location>
</feature>
<dbReference type="RefSeq" id="WP_069601142.1">
    <property type="nucleotide sequence ID" value="NZ_CP017150.1"/>
</dbReference>